<dbReference type="EMBL" id="CP000505">
    <property type="protein sequence ID" value="ABL77518.1"/>
    <property type="molecule type" value="Genomic_DNA"/>
</dbReference>
<keyword evidence="2" id="KW-1185">Reference proteome</keyword>
<gene>
    <name evidence="1" type="ordered locus">Tpen_0108</name>
</gene>
<accession>A1RWD8</accession>
<dbReference type="GeneID" id="4601011"/>
<protein>
    <submittedName>
        <fullName evidence="1">Uncharacterized protein</fullName>
    </submittedName>
</protein>
<dbReference type="HOGENOM" id="CLU_111004_0_0_2"/>
<dbReference type="AlphaFoldDB" id="A1RWD8"/>
<reference evidence="2" key="1">
    <citation type="journal article" date="2008" name="J. Bacteriol.">
        <title>Genome sequence of Thermofilum pendens reveals an exceptional loss of biosynthetic pathways without genome reduction.</title>
        <authorList>
            <person name="Anderson I."/>
            <person name="Rodriguez J."/>
            <person name="Susanti D."/>
            <person name="Porat I."/>
            <person name="Reich C."/>
            <person name="Ulrich L.E."/>
            <person name="Elkins J.G."/>
            <person name="Mavromatis K."/>
            <person name="Lykidis A."/>
            <person name="Kim E."/>
            <person name="Thompson L.S."/>
            <person name="Nolan M."/>
            <person name="Land M."/>
            <person name="Copeland A."/>
            <person name="Lapidus A."/>
            <person name="Lucas S."/>
            <person name="Detter C."/>
            <person name="Zhulin I.B."/>
            <person name="Olsen G.J."/>
            <person name="Whitman W."/>
            <person name="Mukhopadhyay B."/>
            <person name="Bristow J."/>
            <person name="Kyrpides N."/>
        </authorList>
    </citation>
    <scope>NUCLEOTIDE SEQUENCE [LARGE SCALE GENOMIC DNA]</scope>
    <source>
        <strain evidence="2">DSM 2475 / Hrk 5</strain>
    </source>
</reference>
<evidence type="ECO:0000313" key="1">
    <source>
        <dbReference type="EMBL" id="ABL77518.1"/>
    </source>
</evidence>
<dbReference type="EnsemblBacteria" id="ABL77518">
    <property type="protein sequence ID" value="ABL77518"/>
    <property type="gene ID" value="Tpen_0108"/>
</dbReference>
<proteinExistence type="predicted"/>
<dbReference type="Proteomes" id="UP000000641">
    <property type="component" value="Chromosome"/>
</dbReference>
<dbReference type="OrthoDB" id="31276at2157"/>
<organism evidence="1 2">
    <name type="scientific">Thermofilum pendens (strain DSM 2475 / Hrk 5)</name>
    <dbReference type="NCBI Taxonomy" id="368408"/>
    <lineage>
        <taxon>Archaea</taxon>
        <taxon>Thermoproteota</taxon>
        <taxon>Thermoprotei</taxon>
        <taxon>Thermofilales</taxon>
        <taxon>Thermofilaceae</taxon>
        <taxon>Thermofilum</taxon>
    </lineage>
</organism>
<name>A1RWD8_THEPD</name>
<sequence length="219" mass="25636">MDWMSGELEKQYRALLRVYLYRSFGNLSEQEAEYMLEVAYADFLNYIAVERDVIFEEGYEGAVLMILRDMYLNNEMELDKTLSEWFEVWAWKWRQRVKLALKEEEESKLASEVENKVQALLPKVSKLYEWAKRYAIGSLVRHGEVCFTNLLAETVVKEVFFKVASSEEPEKAAKFLSENPAFIISEIAKRVKELSAFKGNLVVVRLNPLFFESQRGENV</sequence>
<evidence type="ECO:0000313" key="2">
    <source>
        <dbReference type="Proteomes" id="UP000000641"/>
    </source>
</evidence>
<dbReference type="STRING" id="368408.Tpen_0108"/>
<dbReference type="RefSeq" id="WP_011751783.1">
    <property type="nucleotide sequence ID" value="NC_008698.1"/>
</dbReference>
<dbReference type="eggNOG" id="arCOG05487">
    <property type="taxonomic scope" value="Archaea"/>
</dbReference>
<dbReference type="KEGG" id="tpe:Tpen_0108"/>